<dbReference type="InterPro" id="IPR013525">
    <property type="entry name" value="ABC2_TM"/>
</dbReference>
<evidence type="ECO:0000259" key="6">
    <source>
        <dbReference type="Pfam" id="PF12698"/>
    </source>
</evidence>
<gene>
    <name evidence="7" type="ORF">GCM10009560_09070</name>
</gene>
<dbReference type="PANTHER" id="PTHR43077:SF10">
    <property type="entry name" value="TRANSPORT PERMEASE PROTEIN"/>
    <property type="match status" value="1"/>
</dbReference>
<evidence type="ECO:0000256" key="4">
    <source>
        <dbReference type="ARBA" id="ARBA00023136"/>
    </source>
</evidence>
<dbReference type="InterPro" id="IPR051328">
    <property type="entry name" value="T7SS_ABC-Transporter"/>
</dbReference>
<dbReference type="Pfam" id="PF12698">
    <property type="entry name" value="ABC2_membrane_3"/>
    <property type="match status" value="1"/>
</dbReference>
<feature type="transmembrane region" description="Helical" evidence="5">
    <location>
        <begin position="213"/>
        <end position="233"/>
    </location>
</feature>
<evidence type="ECO:0000313" key="7">
    <source>
        <dbReference type="EMBL" id="GAA0915084.1"/>
    </source>
</evidence>
<protein>
    <submittedName>
        <fullName evidence="7">ABC transporter permease</fullName>
    </submittedName>
</protein>
<name>A0ABN1NRR2_9ACTN</name>
<feature type="domain" description="ABC-2 type transporter transmembrane" evidence="6">
    <location>
        <begin position="21"/>
        <end position="345"/>
    </location>
</feature>
<feature type="transmembrane region" description="Helical" evidence="5">
    <location>
        <begin position="166"/>
        <end position="183"/>
    </location>
</feature>
<accession>A0ABN1NRR2</accession>
<evidence type="ECO:0000256" key="1">
    <source>
        <dbReference type="ARBA" id="ARBA00004141"/>
    </source>
</evidence>
<dbReference type="PANTHER" id="PTHR43077">
    <property type="entry name" value="TRANSPORT PERMEASE YVFS-RELATED"/>
    <property type="match status" value="1"/>
</dbReference>
<proteinExistence type="predicted"/>
<keyword evidence="4 5" id="KW-0472">Membrane</keyword>
<evidence type="ECO:0000256" key="2">
    <source>
        <dbReference type="ARBA" id="ARBA00022692"/>
    </source>
</evidence>
<feature type="transmembrane region" description="Helical" evidence="5">
    <location>
        <begin position="239"/>
        <end position="263"/>
    </location>
</feature>
<evidence type="ECO:0000313" key="8">
    <source>
        <dbReference type="Proteomes" id="UP001501578"/>
    </source>
</evidence>
<comment type="caution">
    <text evidence="7">The sequence shown here is derived from an EMBL/GenBank/DDBJ whole genome shotgun (WGS) entry which is preliminary data.</text>
</comment>
<sequence>MKIALMAGLTLRRMARERTNLFFAVVAPFLLILVLGQTYGGGQELRLGVVAAAEPGAERLAAALASGTRVTVERLPDEAALRAAVERGRLHAGLVIPPGYGAAGVPLRHLVRAIDPKSHDTGTWIRSIVRQDAAGAAPALPVRVTTAGATDFPEGLNAYAVSAPPLLLMFTFLTSLTAALGVVESRSLGVTARLLAGPTPVRTIVLGEAAGRVAVALAQALLIMLGATALFGVSWGDPLGAAAVVAAFSLAGGGAAMLLGASFRTPGPPLSLAMVLGLGLSAAGGTTVPLESFPDALRTLAHLTPHAWGYDAFAALIRHDATLVDVLPQVGVLSAMAAGLFALGARRLRRTLTGG</sequence>
<feature type="transmembrane region" description="Helical" evidence="5">
    <location>
        <begin position="270"/>
        <end position="290"/>
    </location>
</feature>
<dbReference type="EMBL" id="BAAAHQ010000002">
    <property type="protein sequence ID" value="GAA0915084.1"/>
    <property type="molecule type" value="Genomic_DNA"/>
</dbReference>
<reference evidence="7 8" key="1">
    <citation type="journal article" date="2019" name="Int. J. Syst. Evol. Microbiol.">
        <title>The Global Catalogue of Microorganisms (GCM) 10K type strain sequencing project: providing services to taxonomists for standard genome sequencing and annotation.</title>
        <authorList>
            <consortium name="The Broad Institute Genomics Platform"/>
            <consortium name="The Broad Institute Genome Sequencing Center for Infectious Disease"/>
            <person name="Wu L."/>
            <person name="Ma J."/>
        </authorList>
    </citation>
    <scope>NUCLEOTIDE SEQUENCE [LARGE SCALE GENOMIC DNA]</scope>
    <source>
        <strain evidence="7 8">JCM 11136</strain>
    </source>
</reference>
<feature type="transmembrane region" description="Helical" evidence="5">
    <location>
        <begin position="326"/>
        <end position="345"/>
    </location>
</feature>
<evidence type="ECO:0000256" key="5">
    <source>
        <dbReference type="SAM" id="Phobius"/>
    </source>
</evidence>
<dbReference type="Proteomes" id="UP001501578">
    <property type="component" value="Unassembled WGS sequence"/>
</dbReference>
<keyword evidence="2 5" id="KW-0812">Transmembrane</keyword>
<organism evidence="7 8">
    <name type="scientific">Nonomuraea longicatena</name>
    <dbReference type="NCBI Taxonomy" id="83682"/>
    <lineage>
        <taxon>Bacteria</taxon>
        <taxon>Bacillati</taxon>
        <taxon>Actinomycetota</taxon>
        <taxon>Actinomycetes</taxon>
        <taxon>Streptosporangiales</taxon>
        <taxon>Streptosporangiaceae</taxon>
        <taxon>Nonomuraea</taxon>
    </lineage>
</organism>
<evidence type="ECO:0000256" key="3">
    <source>
        <dbReference type="ARBA" id="ARBA00022989"/>
    </source>
</evidence>
<keyword evidence="3 5" id="KW-1133">Transmembrane helix</keyword>
<keyword evidence="8" id="KW-1185">Reference proteome</keyword>
<dbReference type="RefSeq" id="WP_343948405.1">
    <property type="nucleotide sequence ID" value="NZ_BAAAHQ010000002.1"/>
</dbReference>
<comment type="subcellular location">
    <subcellularLocation>
        <location evidence="1">Membrane</location>
        <topology evidence="1">Multi-pass membrane protein</topology>
    </subcellularLocation>
</comment>